<comment type="caution">
    <text evidence="2">The sequence shown here is derived from an EMBL/GenBank/DDBJ whole genome shotgun (WGS) entry which is preliminary data.</text>
</comment>
<dbReference type="STRING" id="231916.A0A409XX81"/>
<dbReference type="InParanoid" id="A0A409XX81"/>
<keyword evidence="3" id="KW-1185">Reference proteome</keyword>
<dbReference type="AlphaFoldDB" id="A0A409XX81"/>
<sequence length="258" mass="27116">MRLQKVSHKHEAVPQLAMRGMTNAKRFAAGLPPLPPRRKPLGQRTKTARSASASTIPGTQANIEVLDTSTGQSLGYFSSAYNSFGEATLATNLNPRATQGDEEETQPSTGSSSRLVIITPQNGGPSNVQTVNGPDAAFPFLGGIKGFTSPDNLIDPATDDYGYIGGVQETFPGSSPVLAGNSFTAATGLPVPVESAIWYHDTVTGALTAQWVNPDGSLPTTYLGYIQGFLIFTGNQTAFAETYGPTVWVNFSVAPSTS</sequence>
<proteinExistence type="predicted"/>
<feature type="region of interest" description="Disordered" evidence="1">
    <location>
        <begin position="29"/>
        <end position="54"/>
    </location>
</feature>
<organism evidence="2 3">
    <name type="scientific">Gymnopilus dilepis</name>
    <dbReference type="NCBI Taxonomy" id="231916"/>
    <lineage>
        <taxon>Eukaryota</taxon>
        <taxon>Fungi</taxon>
        <taxon>Dikarya</taxon>
        <taxon>Basidiomycota</taxon>
        <taxon>Agaricomycotina</taxon>
        <taxon>Agaricomycetes</taxon>
        <taxon>Agaricomycetidae</taxon>
        <taxon>Agaricales</taxon>
        <taxon>Agaricineae</taxon>
        <taxon>Hymenogastraceae</taxon>
        <taxon>Gymnopilus</taxon>
    </lineage>
</organism>
<reference evidence="2 3" key="1">
    <citation type="journal article" date="2018" name="Evol. Lett.">
        <title>Horizontal gene cluster transfer increased hallucinogenic mushroom diversity.</title>
        <authorList>
            <person name="Reynolds H.T."/>
            <person name="Vijayakumar V."/>
            <person name="Gluck-Thaler E."/>
            <person name="Korotkin H.B."/>
            <person name="Matheny P.B."/>
            <person name="Slot J.C."/>
        </authorList>
    </citation>
    <scope>NUCLEOTIDE SEQUENCE [LARGE SCALE GENOMIC DNA]</scope>
    <source>
        <strain evidence="2 3">SRW20</strain>
    </source>
</reference>
<dbReference type="OrthoDB" id="4584900at2759"/>
<evidence type="ECO:0000256" key="1">
    <source>
        <dbReference type="SAM" id="MobiDB-lite"/>
    </source>
</evidence>
<name>A0A409XX81_9AGAR</name>
<evidence type="ECO:0000313" key="2">
    <source>
        <dbReference type="EMBL" id="PPQ95377.1"/>
    </source>
</evidence>
<dbReference type="Proteomes" id="UP000284706">
    <property type="component" value="Unassembled WGS sequence"/>
</dbReference>
<evidence type="ECO:0000313" key="3">
    <source>
        <dbReference type="Proteomes" id="UP000284706"/>
    </source>
</evidence>
<gene>
    <name evidence="2" type="ORF">CVT26_008222</name>
</gene>
<feature type="compositionally biased region" description="Polar residues" evidence="1">
    <location>
        <begin position="44"/>
        <end position="54"/>
    </location>
</feature>
<dbReference type="EMBL" id="NHYE01001428">
    <property type="protein sequence ID" value="PPQ95377.1"/>
    <property type="molecule type" value="Genomic_DNA"/>
</dbReference>
<protein>
    <submittedName>
        <fullName evidence="2">Uncharacterized protein</fullName>
    </submittedName>
</protein>
<accession>A0A409XX81</accession>